<proteinExistence type="predicted"/>
<accession>A0A517SHR2</accession>
<dbReference type="KEGG" id="ccos:Pan44_37090"/>
<keyword evidence="2" id="KW-1185">Reference proteome</keyword>
<dbReference type="Proteomes" id="UP000315700">
    <property type="component" value="Chromosome"/>
</dbReference>
<reference evidence="1 2" key="1">
    <citation type="submission" date="2019-02" db="EMBL/GenBank/DDBJ databases">
        <title>Deep-cultivation of Planctomycetes and their phenomic and genomic characterization uncovers novel biology.</title>
        <authorList>
            <person name="Wiegand S."/>
            <person name="Jogler M."/>
            <person name="Boedeker C."/>
            <person name="Pinto D."/>
            <person name="Vollmers J."/>
            <person name="Rivas-Marin E."/>
            <person name="Kohn T."/>
            <person name="Peeters S.H."/>
            <person name="Heuer A."/>
            <person name="Rast P."/>
            <person name="Oberbeckmann S."/>
            <person name="Bunk B."/>
            <person name="Jeske O."/>
            <person name="Meyerdierks A."/>
            <person name="Storesund J.E."/>
            <person name="Kallscheuer N."/>
            <person name="Luecker S."/>
            <person name="Lage O.M."/>
            <person name="Pohl T."/>
            <person name="Merkel B.J."/>
            <person name="Hornburger P."/>
            <person name="Mueller R.-W."/>
            <person name="Bruemmer F."/>
            <person name="Labrenz M."/>
            <person name="Spormann A.M."/>
            <person name="Op den Camp H."/>
            <person name="Overmann J."/>
            <person name="Amann R."/>
            <person name="Jetten M.S.M."/>
            <person name="Mascher T."/>
            <person name="Medema M.H."/>
            <person name="Devos D.P."/>
            <person name="Kaster A.-K."/>
            <person name="Ovreas L."/>
            <person name="Rohde M."/>
            <person name="Galperin M.Y."/>
            <person name="Jogler C."/>
        </authorList>
    </citation>
    <scope>NUCLEOTIDE SEQUENCE [LARGE SCALE GENOMIC DNA]</scope>
    <source>
        <strain evidence="1 2">Pan44</strain>
    </source>
</reference>
<evidence type="ECO:0000313" key="2">
    <source>
        <dbReference type="Proteomes" id="UP000315700"/>
    </source>
</evidence>
<organism evidence="1 2">
    <name type="scientific">Caulifigura coniformis</name>
    <dbReference type="NCBI Taxonomy" id="2527983"/>
    <lineage>
        <taxon>Bacteria</taxon>
        <taxon>Pseudomonadati</taxon>
        <taxon>Planctomycetota</taxon>
        <taxon>Planctomycetia</taxon>
        <taxon>Planctomycetales</taxon>
        <taxon>Planctomycetaceae</taxon>
        <taxon>Caulifigura</taxon>
    </lineage>
</organism>
<protein>
    <recommendedName>
        <fullName evidence="3">BON domain protein</fullName>
    </recommendedName>
</protein>
<name>A0A517SHR2_9PLAN</name>
<evidence type="ECO:0000313" key="1">
    <source>
        <dbReference type="EMBL" id="QDT55663.1"/>
    </source>
</evidence>
<dbReference type="RefSeq" id="WP_197453432.1">
    <property type="nucleotide sequence ID" value="NZ_CP036271.1"/>
</dbReference>
<evidence type="ECO:0008006" key="3">
    <source>
        <dbReference type="Google" id="ProtNLM"/>
    </source>
</evidence>
<dbReference type="InParanoid" id="A0A517SHR2"/>
<dbReference type="EMBL" id="CP036271">
    <property type="protein sequence ID" value="QDT55663.1"/>
    <property type="molecule type" value="Genomic_DNA"/>
</dbReference>
<sequence length="89" mass="9791">MLLEASPAATAVAKNEAARAAIDETLVARIERIVRCRTGGRIRDLRVDVSEKRVVISGQTTTYYAKQLVTHAALDEIRDRALTNAIEVQ</sequence>
<gene>
    <name evidence="1" type="ORF">Pan44_37090</name>
</gene>
<dbReference type="AlphaFoldDB" id="A0A517SHR2"/>